<dbReference type="SMART" id="SM00420">
    <property type="entry name" value="HTH_DEOR"/>
    <property type="match status" value="1"/>
</dbReference>
<dbReference type="InterPro" id="IPR036390">
    <property type="entry name" value="WH_DNA-bd_sf"/>
</dbReference>
<evidence type="ECO:0000259" key="3">
    <source>
        <dbReference type="PROSITE" id="PS51000"/>
    </source>
</evidence>
<keyword evidence="2" id="KW-0804">Transcription</keyword>
<dbReference type="Proteomes" id="UP001344632">
    <property type="component" value="Unassembled WGS sequence"/>
</dbReference>
<name>A0ABU6GS06_9BACL</name>
<dbReference type="InterPro" id="IPR057727">
    <property type="entry name" value="WCX_dom"/>
</dbReference>
<dbReference type="InterPro" id="IPR028349">
    <property type="entry name" value="PafC-like"/>
</dbReference>
<dbReference type="RefSeq" id="WP_326089940.1">
    <property type="nucleotide sequence ID" value="NZ_JARLKZ010000015.1"/>
</dbReference>
<dbReference type="PIRSF" id="PIRSF016838">
    <property type="entry name" value="PafC"/>
    <property type="match status" value="1"/>
</dbReference>
<dbReference type="SUPFAM" id="SSF46785">
    <property type="entry name" value="Winged helix' DNA-binding domain"/>
    <property type="match status" value="1"/>
</dbReference>
<dbReference type="Pfam" id="PF25583">
    <property type="entry name" value="WCX"/>
    <property type="match status" value="1"/>
</dbReference>
<reference evidence="4 5" key="1">
    <citation type="submission" date="2023-03" db="EMBL/GenBank/DDBJ databases">
        <title>Bacillus Genome Sequencing.</title>
        <authorList>
            <person name="Dunlap C."/>
        </authorList>
    </citation>
    <scope>NUCLEOTIDE SEQUENCE [LARGE SCALE GENOMIC DNA]</scope>
    <source>
        <strain evidence="4 5">BD-525</strain>
    </source>
</reference>
<protein>
    <submittedName>
        <fullName evidence="4">YafY family protein</fullName>
    </submittedName>
</protein>
<feature type="domain" description="HTH deoR-type" evidence="3">
    <location>
        <begin position="2"/>
        <end position="57"/>
    </location>
</feature>
<evidence type="ECO:0000256" key="1">
    <source>
        <dbReference type="ARBA" id="ARBA00023015"/>
    </source>
</evidence>
<dbReference type="InterPro" id="IPR001034">
    <property type="entry name" value="DeoR_HTH"/>
</dbReference>
<dbReference type="EMBL" id="JARLKZ010000015">
    <property type="protein sequence ID" value="MEC0242188.1"/>
    <property type="molecule type" value="Genomic_DNA"/>
</dbReference>
<evidence type="ECO:0000256" key="2">
    <source>
        <dbReference type="ARBA" id="ARBA00023163"/>
    </source>
</evidence>
<dbReference type="InterPro" id="IPR026881">
    <property type="entry name" value="WYL_dom"/>
</dbReference>
<evidence type="ECO:0000313" key="5">
    <source>
        <dbReference type="Proteomes" id="UP001344632"/>
    </source>
</evidence>
<gene>
    <name evidence="4" type="ORF">P4H66_20495</name>
</gene>
<dbReference type="InterPro" id="IPR013196">
    <property type="entry name" value="HTH_11"/>
</dbReference>
<dbReference type="PANTHER" id="PTHR34580">
    <property type="match status" value="1"/>
</dbReference>
<keyword evidence="5" id="KW-1185">Reference proteome</keyword>
<dbReference type="PANTHER" id="PTHR34580:SF1">
    <property type="entry name" value="PROTEIN PAFC"/>
    <property type="match status" value="1"/>
</dbReference>
<accession>A0ABU6GS06</accession>
<evidence type="ECO:0000313" key="4">
    <source>
        <dbReference type="EMBL" id="MEC0242188.1"/>
    </source>
</evidence>
<sequence length="320" mass="36497">MKIDRLLAMTILLLNRGRISAKELAERFEVSTKTIYRDMDTLGQAGIPVIAHQGTSGGFEVMSQYTISRQLLTLDEIASIFTAVKGVRAALDDRTLDRLLDKVESLLQHSDPKPGVGHPEDLLFDLNPWGQGKSARDKVRLLRQAAGETQKVKLRYINMNGTDSWRVVEPGRLILKGNVWYLQAYCTLREDFRIFRVSRIQEMSMLLDLFNPRGLPPLESYDWNPEWSAKEAYSMVTLRFSPLVRHRVGDSFIPEQISMQEDGSLRVQAELALDEWFYGMVLSYGDQAVIEAPELAANEVMRRACKIVEQYTKPDRQLST</sequence>
<dbReference type="InterPro" id="IPR051534">
    <property type="entry name" value="CBASS_pafABC_assoc_protein"/>
</dbReference>
<dbReference type="PROSITE" id="PS52050">
    <property type="entry name" value="WYL"/>
    <property type="match status" value="1"/>
</dbReference>
<dbReference type="Pfam" id="PF08279">
    <property type="entry name" value="HTH_11"/>
    <property type="match status" value="1"/>
</dbReference>
<dbReference type="PROSITE" id="PS51000">
    <property type="entry name" value="HTH_DEOR_2"/>
    <property type="match status" value="1"/>
</dbReference>
<proteinExistence type="predicted"/>
<dbReference type="InterPro" id="IPR036388">
    <property type="entry name" value="WH-like_DNA-bd_sf"/>
</dbReference>
<keyword evidence="1" id="KW-0805">Transcription regulation</keyword>
<dbReference type="Gene3D" id="1.10.10.10">
    <property type="entry name" value="Winged helix-like DNA-binding domain superfamily/Winged helix DNA-binding domain"/>
    <property type="match status" value="1"/>
</dbReference>
<dbReference type="Pfam" id="PF13280">
    <property type="entry name" value="WYL"/>
    <property type="match status" value="1"/>
</dbReference>
<organism evidence="4 5">
    <name type="scientific">Paenibacillus dokdonensis</name>
    <dbReference type="NCBI Taxonomy" id="2567944"/>
    <lineage>
        <taxon>Bacteria</taxon>
        <taxon>Bacillati</taxon>
        <taxon>Bacillota</taxon>
        <taxon>Bacilli</taxon>
        <taxon>Bacillales</taxon>
        <taxon>Paenibacillaceae</taxon>
        <taxon>Paenibacillus</taxon>
    </lineage>
</organism>
<comment type="caution">
    <text evidence="4">The sequence shown here is derived from an EMBL/GenBank/DDBJ whole genome shotgun (WGS) entry which is preliminary data.</text>
</comment>